<dbReference type="InterPro" id="IPR051162">
    <property type="entry name" value="T4SS_component"/>
</dbReference>
<dbReference type="SUPFAM" id="SSF52540">
    <property type="entry name" value="P-loop containing nucleoside triphosphate hydrolases"/>
    <property type="match status" value="1"/>
</dbReference>
<dbReference type="EMBL" id="NIBL01000001">
    <property type="protein sequence ID" value="OUZ19570.1"/>
    <property type="molecule type" value="Genomic_DNA"/>
</dbReference>
<protein>
    <recommendedName>
        <fullName evidence="2">Helicase HerA central domain-containing protein</fullName>
    </recommendedName>
</protein>
<evidence type="ECO:0000313" key="6">
    <source>
        <dbReference type="Proteomes" id="UP000196503"/>
    </source>
</evidence>
<evidence type="ECO:0000313" key="4">
    <source>
        <dbReference type="EMBL" id="OUZ14645.1"/>
    </source>
</evidence>
<organism evidence="4 6">
    <name type="scientific">Enterococcus cecorum</name>
    <dbReference type="NCBI Taxonomy" id="44008"/>
    <lineage>
        <taxon>Bacteria</taxon>
        <taxon>Bacillati</taxon>
        <taxon>Bacillota</taxon>
        <taxon>Bacilli</taxon>
        <taxon>Lactobacillales</taxon>
        <taxon>Enterococcaceae</taxon>
        <taxon>Enterococcus</taxon>
    </lineage>
</organism>
<evidence type="ECO:0000256" key="1">
    <source>
        <dbReference type="SAM" id="MobiDB-lite"/>
    </source>
</evidence>
<dbReference type="EMBL" id="NIBL01000006">
    <property type="protein sequence ID" value="OUZ13611.1"/>
    <property type="molecule type" value="Genomic_DNA"/>
</dbReference>
<feature type="domain" description="Helicase HerA central" evidence="2">
    <location>
        <begin position="451"/>
        <end position="655"/>
    </location>
</feature>
<evidence type="ECO:0000313" key="3">
    <source>
        <dbReference type="EMBL" id="OUZ13611.1"/>
    </source>
</evidence>
<evidence type="ECO:0000313" key="5">
    <source>
        <dbReference type="EMBL" id="OUZ19570.1"/>
    </source>
</evidence>
<sequence>MNLFKPKTSKKPIKSHKMNDKKKQRILANANPNVQQFIKYTSQFEEGLMHIVEDEYSKMVQLGEIDYEIASEDEQLRIVMSYADGLNTLDKNSRYQLLIHNRKLNQDPQEKILIDYEGNHLDIYREEINHLIRKQSEKNESNFVVDKYAIFSSKASNAKQANRALDMVIKKFQGQFIDKSINLPITTQNGLDRLRLMSAILRPQRYFATNYMDIAVSGLNSKSFIVPNKIYFPMNQSYFYLGENVARVYYIRQYPKYLEDQLIHDLCQTGHELFISLHAKPYDVVESKRSIEIKRTLNNSELARQMKRNFQKGLPEEFVSGLDSETKEAAEDLLKEIKDNGQKIYSGIFTIMVVEKDLDRLDEACEAIENACLTEQVELEAVEDYREEALNTILPIGKPYLDVEMNYMRDMTTANVVTQIPFSNVELQSETGQYYGRNQLTNNMITIDRKHDLLTPSGLIFGTSGAGKGMATKWEIINTFFKNPNDRVIIVDPESEYTPIAREFDAQILDISTGTKHHLNILDIPDERLLDYEDKTLDLVKEKANLLSDLFESLLKVYTDQEAGLVDRVTRKTYQAFANTGKTPTLVDWHMQLLQEKTEVAEEFADKVEPFTLGSQDIFAHETNINLNSRFVVFNIKKLDDRLKSLAMKVILDMIWKQIVEAQGKETIHLYFDEIQLNFSTESTAEWFMALWSRIRKYGAIPTGITQNVSTLLDSPSGRKMISNSEFLIFLRQKVIDLERLREMVNLTPKLMNYINDRAPRGTGLISAGGVIVPFENPIPNDTKLFEIMNTDA</sequence>
<dbReference type="NCBIfam" id="NF045971">
    <property type="entry name" value="conju_CD1110"/>
    <property type="match status" value="1"/>
</dbReference>
<accession>A0A200HRH4</accession>
<dbReference type="EMBL" id="NIBL01000003">
    <property type="protein sequence ID" value="OUZ14645.1"/>
    <property type="molecule type" value="Genomic_DNA"/>
</dbReference>
<dbReference type="Proteomes" id="UP000196503">
    <property type="component" value="Unassembled WGS sequence"/>
</dbReference>
<dbReference type="AlphaFoldDB" id="A0A200HRH4"/>
<proteinExistence type="predicted"/>
<comment type="caution">
    <text evidence="4">The sequence shown here is derived from an EMBL/GenBank/DDBJ whole genome shotgun (WGS) entry which is preliminary data.</text>
</comment>
<dbReference type="InterPro" id="IPR002789">
    <property type="entry name" value="HerA_central"/>
</dbReference>
<dbReference type="PANTHER" id="PTHR30121:SF6">
    <property type="entry name" value="SLR6007 PROTEIN"/>
    <property type="match status" value="1"/>
</dbReference>
<dbReference type="InterPro" id="IPR027417">
    <property type="entry name" value="P-loop_NTPase"/>
</dbReference>
<feature type="region of interest" description="Disordered" evidence="1">
    <location>
        <begin position="1"/>
        <end position="22"/>
    </location>
</feature>
<name>A0A200HRH4_9ENTE</name>
<evidence type="ECO:0000259" key="2">
    <source>
        <dbReference type="Pfam" id="PF01935"/>
    </source>
</evidence>
<dbReference type="Gene3D" id="1.10.8.730">
    <property type="match status" value="1"/>
</dbReference>
<feature type="compositionally biased region" description="Basic residues" evidence="1">
    <location>
        <begin position="7"/>
        <end position="22"/>
    </location>
</feature>
<dbReference type="RefSeq" id="WP_087663174.1">
    <property type="nucleotide sequence ID" value="NZ_NIBL01000001.1"/>
</dbReference>
<gene>
    <name evidence="5" type="ORF">A5869_001224</name>
    <name evidence="4" type="ORF">A5869_001743</name>
    <name evidence="3" type="ORF">A5869_002357</name>
</gene>
<dbReference type="Pfam" id="PF01935">
    <property type="entry name" value="DUF87"/>
    <property type="match status" value="1"/>
</dbReference>
<dbReference type="PANTHER" id="PTHR30121">
    <property type="entry name" value="UNCHARACTERIZED PROTEIN YJGR-RELATED"/>
    <property type="match status" value="1"/>
</dbReference>
<dbReference type="Gene3D" id="3.40.50.300">
    <property type="entry name" value="P-loop containing nucleotide triphosphate hydrolases"/>
    <property type="match status" value="1"/>
</dbReference>
<reference evidence="4 6" key="1">
    <citation type="submission" date="2017-05" db="EMBL/GenBank/DDBJ databases">
        <title>The Genome Sequence of Enterococcus faecium 2D5_DIV0622.</title>
        <authorList>
            <consortium name="The Broad Institute Genomics Platform"/>
            <consortium name="The Broad Institute Genomic Center for Infectious Diseases"/>
            <person name="Earl A."/>
            <person name="Manson A."/>
            <person name="Schwartman J."/>
            <person name="Gilmore M."/>
            <person name="Abouelleil A."/>
            <person name="Cao P."/>
            <person name="Chapman S."/>
            <person name="Cusick C."/>
            <person name="Shea T."/>
            <person name="Young S."/>
            <person name="Neafsey D."/>
            <person name="Nusbaum C."/>
            <person name="Birren B."/>
        </authorList>
    </citation>
    <scope>NUCLEOTIDE SEQUENCE [LARGE SCALE GENOMIC DNA]</scope>
    <source>
        <strain evidence="4 6">2D5_DIV0622</strain>
    </source>
</reference>